<dbReference type="SUPFAM" id="SSF69304">
    <property type="entry name" value="Tricorn protease N-terminal domain"/>
    <property type="match status" value="1"/>
</dbReference>
<accession>A0ABZ2LQV8</accession>
<reference evidence="1 2" key="1">
    <citation type="submission" date="2021-12" db="EMBL/GenBank/DDBJ databases">
        <title>Discovery of the Pendulisporaceae a myxobacterial family with distinct sporulation behavior and unique specialized metabolism.</title>
        <authorList>
            <person name="Garcia R."/>
            <person name="Popoff A."/>
            <person name="Bader C.D."/>
            <person name="Loehr J."/>
            <person name="Walesch S."/>
            <person name="Walt C."/>
            <person name="Boldt J."/>
            <person name="Bunk B."/>
            <person name="Haeckl F.J.F.P.J."/>
            <person name="Gunesch A.P."/>
            <person name="Birkelbach J."/>
            <person name="Nuebel U."/>
            <person name="Pietschmann T."/>
            <person name="Bach T."/>
            <person name="Mueller R."/>
        </authorList>
    </citation>
    <scope>NUCLEOTIDE SEQUENCE [LARGE SCALE GENOMIC DNA]</scope>
    <source>
        <strain evidence="1 2">MSr11954</strain>
    </source>
</reference>
<organism evidence="1 2">
    <name type="scientific">Pendulispora albinea</name>
    <dbReference type="NCBI Taxonomy" id="2741071"/>
    <lineage>
        <taxon>Bacteria</taxon>
        <taxon>Pseudomonadati</taxon>
        <taxon>Myxococcota</taxon>
        <taxon>Myxococcia</taxon>
        <taxon>Myxococcales</taxon>
        <taxon>Sorangiineae</taxon>
        <taxon>Pendulisporaceae</taxon>
        <taxon>Pendulispora</taxon>
    </lineage>
</organism>
<dbReference type="RefSeq" id="WP_394822933.1">
    <property type="nucleotide sequence ID" value="NZ_CP089984.1"/>
</dbReference>
<sequence>MGLLAAASVSALALWSYGCSSNDNPSSPGLGKADPGGTFGVQAMVHVTGAGRVLSAPAGIDCPGTCASILLFDPSSAAATTAREVTLSATASAGWRFAGWDFESIDAPGHGRGADPCQPIVRRTNTPSADPSSNVIKLAAGEQDGTPPQGQDCAGVTKVPLAYSVTAKFVRLDAPPDGGSEGTPLYACPAPATGRKLFHKGGRLLWQCDSSGQSTIWSGDTSGAATAAQFASAASIQAFQVDPYASHAVYQTGPSEVYARNTSSGTSAVRALGTVPTTCSALTADGLNGYCRSLDSLFRWPLESSATGSIVATGLPSGSDLTIDGSPATNVYFSESSSSAGGVYFLPVAALDGGAPGRTPVATGQVLPLLGYVSSTTAYWQNGAQSIVSASKAGGGAPATLQSRTTGIRSFVYDPLMARIYFLYAPSTGAGASSIEWVVSGSTVSTVTKSGLTNPVALAVDGSYVYWLSGDGRVFRALK</sequence>
<keyword evidence="2" id="KW-1185">Reference proteome</keyword>
<dbReference type="Proteomes" id="UP001370348">
    <property type="component" value="Chromosome"/>
</dbReference>
<dbReference type="Gene3D" id="2.120.10.30">
    <property type="entry name" value="TolB, C-terminal domain"/>
    <property type="match status" value="1"/>
</dbReference>
<gene>
    <name evidence="1" type="ORF">LZC94_36390</name>
</gene>
<evidence type="ECO:0000313" key="2">
    <source>
        <dbReference type="Proteomes" id="UP001370348"/>
    </source>
</evidence>
<dbReference type="InterPro" id="IPR011042">
    <property type="entry name" value="6-blade_b-propeller_TolB-like"/>
</dbReference>
<dbReference type="EMBL" id="CP089984">
    <property type="protein sequence ID" value="WXB13311.1"/>
    <property type="molecule type" value="Genomic_DNA"/>
</dbReference>
<proteinExistence type="predicted"/>
<protein>
    <recommendedName>
        <fullName evidence="3">Bacterial repeat domain-containing protein</fullName>
    </recommendedName>
</protein>
<name>A0ABZ2LQV8_9BACT</name>
<evidence type="ECO:0008006" key="3">
    <source>
        <dbReference type="Google" id="ProtNLM"/>
    </source>
</evidence>
<evidence type="ECO:0000313" key="1">
    <source>
        <dbReference type="EMBL" id="WXB13311.1"/>
    </source>
</evidence>